<keyword evidence="2" id="KW-0812">Transmembrane</keyword>
<name>A0A3G4ZPK5_9VIRU</name>
<feature type="transmembrane region" description="Helical" evidence="2">
    <location>
        <begin position="126"/>
        <end position="146"/>
    </location>
</feature>
<protein>
    <submittedName>
        <fullName evidence="3">Uncharacterized protein</fullName>
    </submittedName>
</protein>
<proteinExistence type="predicted"/>
<sequence>MSESNVSPSAPPLCLMDDKDLLTALDNPAFLDKLETVLRKREIKKADEQEKRIKAENQIAINNKRMTREYEMSLLGKIIGYIWLLYLFVILNLFLIYFFSDHILTYWQHDIIKNISSNTLSYTFKLGLTIAVPFFILMIFAMILFADF</sequence>
<keyword evidence="2" id="KW-0472">Membrane</keyword>
<dbReference type="EMBL" id="MK071998">
    <property type="protein sequence ID" value="AYV76832.1"/>
    <property type="molecule type" value="Genomic_DNA"/>
</dbReference>
<evidence type="ECO:0000256" key="2">
    <source>
        <dbReference type="SAM" id="Phobius"/>
    </source>
</evidence>
<keyword evidence="1" id="KW-0175">Coiled coil</keyword>
<evidence type="ECO:0000256" key="1">
    <source>
        <dbReference type="SAM" id="Coils"/>
    </source>
</evidence>
<gene>
    <name evidence="3" type="ORF">Barrevirus1_54</name>
</gene>
<organism evidence="3">
    <name type="scientific">Barrevirus sp</name>
    <dbReference type="NCBI Taxonomy" id="2487763"/>
    <lineage>
        <taxon>Viruses</taxon>
        <taxon>Varidnaviria</taxon>
        <taxon>Bamfordvirae</taxon>
        <taxon>Nucleocytoviricota</taxon>
        <taxon>Megaviricetes</taxon>
        <taxon>Imitervirales</taxon>
        <taxon>Mimiviridae</taxon>
        <taxon>Klosneuvirinae</taxon>
    </lineage>
</organism>
<evidence type="ECO:0000313" key="3">
    <source>
        <dbReference type="EMBL" id="AYV76832.1"/>
    </source>
</evidence>
<accession>A0A3G4ZPK5</accession>
<keyword evidence="2" id="KW-1133">Transmembrane helix</keyword>
<feature type="coiled-coil region" evidence="1">
    <location>
        <begin position="31"/>
        <end position="63"/>
    </location>
</feature>
<feature type="transmembrane region" description="Helical" evidence="2">
    <location>
        <begin position="74"/>
        <end position="99"/>
    </location>
</feature>
<reference evidence="3" key="1">
    <citation type="submission" date="2018-10" db="EMBL/GenBank/DDBJ databases">
        <title>Hidden diversity of soil giant viruses.</title>
        <authorList>
            <person name="Schulz F."/>
            <person name="Alteio L."/>
            <person name="Goudeau D."/>
            <person name="Ryan E.M."/>
            <person name="Malmstrom R.R."/>
            <person name="Blanchard J."/>
            <person name="Woyke T."/>
        </authorList>
    </citation>
    <scope>NUCLEOTIDE SEQUENCE</scope>
    <source>
        <strain evidence="3">BAV1</strain>
    </source>
</reference>